<dbReference type="PANTHER" id="PTHR35871:SF1">
    <property type="entry name" value="CXC1-LIKE CYSTEINE CLUSTER ASSOCIATED WITH KDZ TRANSPOSASES DOMAIN-CONTAINING PROTEIN"/>
    <property type="match status" value="1"/>
</dbReference>
<gene>
    <name evidence="1" type="ORF">GMARGA_LOCUS6578</name>
</gene>
<evidence type="ECO:0000313" key="1">
    <source>
        <dbReference type="EMBL" id="CAG8594657.1"/>
    </source>
</evidence>
<accession>A0ABN7UH09</accession>
<dbReference type="EMBL" id="CAJVQB010003010">
    <property type="protein sequence ID" value="CAG8594657.1"/>
    <property type="molecule type" value="Genomic_DNA"/>
</dbReference>
<name>A0ABN7UH09_GIGMA</name>
<sequence length="646" mass="74402">MPHISKRRNQIKNISRKKGRFITQDEAQKVTEVQNGIVQNGIASSNMLLNTKASSNINKSSNMLFGASASSNMLLDYEAPSNISLSRSSHETLQSPSYAALILHMRLGNINKSSNMLLDASASNNILLDYEALSNISLSRSSHETLQSPLYAASILHMRLNNINELSNMLLDASASSNMLLDYEASNDILPDTEASSNILLSLSFHKTLQSSSLPTDTASILYMRLDNINKECQIKKSSKSSISTYDHLHLLSISKYIQLLLDRQDKMNASIQITKTLWNKGDYILFDDDNFLEECQEWLCQQSPESCSPRALKIYIEETLLPKIGHIKDKISEKICQTYMHALGYKYDERKKGVYYDGHEQPDVVLYRKGWLERMFKYKKNMKDFTSDMLEIIVEPELKYAEKELVQVTHNKYHFYANNGQRRIWTREDEDILHSKHIGHSVMVSAFVCPCHGLLQLSEEKFSANLHVKYRDTFVVRSVQEDGYWKSEHMVFCLDQSTNYNAIAENALVASRMNKGPRGKQPIMHDGWYIDEYEEKQDQKITFLEDHPVEKLRGQPKGIQQILEECNLWPAGRISCIYNYNDLLIRLPEALNNVPVTTIRKFARKLWRHIDAYNKGLEGRVAEWAVSKYKSHRRLPESIERMMEQ</sequence>
<keyword evidence="2" id="KW-1185">Reference proteome</keyword>
<organism evidence="1 2">
    <name type="scientific">Gigaspora margarita</name>
    <dbReference type="NCBI Taxonomy" id="4874"/>
    <lineage>
        <taxon>Eukaryota</taxon>
        <taxon>Fungi</taxon>
        <taxon>Fungi incertae sedis</taxon>
        <taxon>Mucoromycota</taxon>
        <taxon>Glomeromycotina</taxon>
        <taxon>Glomeromycetes</taxon>
        <taxon>Diversisporales</taxon>
        <taxon>Gigasporaceae</taxon>
        <taxon>Gigaspora</taxon>
    </lineage>
</organism>
<comment type="caution">
    <text evidence="1">The sequence shown here is derived from an EMBL/GenBank/DDBJ whole genome shotgun (WGS) entry which is preliminary data.</text>
</comment>
<dbReference type="PANTHER" id="PTHR35871">
    <property type="entry name" value="EXPRESSED PROTEIN"/>
    <property type="match status" value="1"/>
</dbReference>
<protein>
    <submittedName>
        <fullName evidence="1">12932_t:CDS:1</fullName>
    </submittedName>
</protein>
<dbReference type="Proteomes" id="UP000789901">
    <property type="component" value="Unassembled WGS sequence"/>
</dbReference>
<proteinExistence type="predicted"/>
<evidence type="ECO:0000313" key="2">
    <source>
        <dbReference type="Proteomes" id="UP000789901"/>
    </source>
</evidence>
<reference evidence="1 2" key="1">
    <citation type="submission" date="2021-06" db="EMBL/GenBank/DDBJ databases">
        <authorList>
            <person name="Kallberg Y."/>
            <person name="Tangrot J."/>
            <person name="Rosling A."/>
        </authorList>
    </citation>
    <scope>NUCLEOTIDE SEQUENCE [LARGE SCALE GENOMIC DNA]</scope>
    <source>
        <strain evidence="1 2">120-4 pot B 10/14</strain>
    </source>
</reference>